<feature type="domain" description="DNA2/NAM7 helicase-like C-terminal" evidence="7">
    <location>
        <begin position="720"/>
        <end position="904"/>
    </location>
</feature>
<dbReference type="Pfam" id="PF13086">
    <property type="entry name" value="AAA_11"/>
    <property type="match status" value="2"/>
</dbReference>
<accession>B1I5A4</accession>
<evidence type="ECO:0000256" key="2">
    <source>
        <dbReference type="ARBA" id="ARBA00022741"/>
    </source>
</evidence>
<evidence type="ECO:0000256" key="5">
    <source>
        <dbReference type="ARBA" id="ARBA00022840"/>
    </source>
</evidence>
<comment type="similarity">
    <text evidence="1">Belongs to the DNA2/NAM7 helicase family.</text>
</comment>
<dbReference type="InterPro" id="IPR047187">
    <property type="entry name" value="SF1_C_Upf1"/>
</dbReference>
<evidence type="ECO:0000256" key="3">
    <source>
        <dbReference type="ARBA" id="ARBA00022801"/>
    </source>
</evidence>
<keyword evidence="3" id="KW-0378">Hydrolase</keyword>
<dbReference type="InterPro" id="IPR041677">
    <property type="entry name" value="DNA2/NAM7_AAA_11"/>
</dbReference>
<keyword evidence="4 8" id="KW-0347">Helicase</keyword>
<evidence type="ECO:0000313" key="9">
    <source>
        <dbReference type="Proteomes" id="UP000008544"/>
    </source>
</evidence>
<sequence length="946" mass="105614">MSVLHNQPTGKRELGQDDLGRLLRFYLACIEDEDLRSLTLKLTQHHRSFISPWDDQELLFATEAPEVRFQVRYKSDHALLTRGLAQAGEAERFFYGYPFFLDERDYLSPLFVQEVEVEEDRRGGFVMRPVSSLQVNHHLFRARPEELQSVQEELEGSFGSFDARLEAALAYLGASPAEFDAGRLDPFPGRRTPRGRWINRPVLFRSTRSSYTFQLKKELGALAAHERLLAGATDTALGYLTAPGRMRRADGEAERRGIVAVLPLNEQQERAVRAGLTMPFTVVTGPPGTGKSQVVVDILASCAVAGRAVLFASKNNKAVDVVHQRLREILGEGEDWVLRLGNRERVDACRTEMFDRLAALAATGSEGSAGAGAVGSAMSAVENDIALAQAELERVRACSRSLLEAEARRRRIQAVLPEHWVTVSALGEIQPPAMPLDRLRERRDEAQALAGERPLGFWLGLRRLVLGRCLVQGLIREIQAAAGLFPPQVGEDVLARVRSATGYPSLALALADLVSFGEWAAATKEVGDAERRLAQMPPTSAIARRIDALKEKKAELSREYLRQAWRRRVAGSMGVVRHELGNYFTLGERQWRTQGNREWLAVLDQFTESIQKLGRILPVWIVTNLSARRSMPLKPAIFDLVIIDEASQCDIASAIPLLYRARRAVVIGDPRQLRHISAIRPEREAELAKEAGVADLLAGWSYAVRSLYDAAEGAVLQVGREPVFLAEHYRSHPAVVEFSNQTFYAGRLVVRTALKVLAAKLDGQPLGVFWHDIRGDVPGSARSAWNEVEARAVVELLERWYREGLLTRRQGRAELSFGVVTPFRLQMEKIEQMIQARPWWEAVRGRLTVGTAHRFQGDECDVMVFSPVVAEGLSVRMSRWVAQTDQLLNVAITRARGVLHVVGDLAACRGPAGIWRSLRTMWRRAGVGAPPPRLLNRRQRSGWRSC</sequence>
<evidence type="ECO:0000259" key="7">
    <source>
        <dbReference type="Pfam" id="PF13087"/>
    </source>
</evidence>
<protein>
    <submittedName>
        <fullName evidence="8">Superfamily I DNA and RNA helicases and helicase subunits-like protein</fullName>
    </submittedName>
</protein>
<reference evidence="8 9" key="2">
    <citation type="journal article" date="2008" name="Science">
        <title>Environmental genomics reveals a single-species ecosystem deep within Earth.</title>
        <authorList>
            <person name="Chivian D."/>
            <person name="Brodie E.L."/>
            <person name="Alm E.J."/>
            <person name="Culley D.E."/>
            <person name="Dehal P.S."/>
            <person name="Desantis T.Z."/>
            <person name="Gihring T.M."/>
            <person name="Lapidus A."/>
            <person name="Lin L.H."/>
            <person name="Lowry S.R."/>
            <person name="Moser D.P."/>
            <person name="Richardson P.M."/>
            <person name="Southam G."/>
            <person name="Wanger G."/>
            <person name="Pratt L.M."/>
            <person name="Andersen G.L."/>
            <person name="Hazen T.C."/>
            <person name="Brockman F.J."/>
            <person name="Arkin A.P."/>
            <person name="Onstott T.C."/>
        </authorList>
    </citation>
    <scope>NUCLEOTIDE SEQUENCE [LARGE SCALE GENOMIC DNA]</scope>
    <source>
        <strain evidence="8 9">MP104C</strain>
    </source>
</reference>
<dbReference type="GO" id="GO:0005524">
    <property type="term" value="F:ATP binding"/>
    <property type="evidence" value="ECO:0007669"/>
    <property type="project" value="UniProtKB-KW"/>
</dbReference>
<dbReference type="GO" id="GO:0016787">
    <property type="term" value="F:hydrolase activity"/>
    <property type="evidence" value="ECO:0007669"/>
    <property type="project" value="UniProtKB-KW"/>
</dbReference>
<dbReference type="Proteomes" id="UP000008544">
    <property type="component" value="Chromosome"/>
</dbReference>
<feature type="domain" description="DNA2/NAM7 helicase helicase" evidence="6">
    <location>
        <begin position="622"/>
        <end position="674"/>
    </location>
</feature>
<evidence type="ECO:0000259" key="6">
    <source>
        <dbReference type="Pfam" id="PF13086"/>
    </source>
</evidence>
<dbReference type="AlphaFoldDB" id="B1I5A4"/>
<keyword evidence="2" id="KW-0547">Nucleotide-binding</keyword>
<dbReference type="PANTHER" id="PTHR43788:SF8">
    <property type="entry name" value="DNA-BINDING PROTEIN SMUBP-2"/>
    <property type="match status" value="1"/>
</dbReference>
<dbReference type="CDD" id="cd18808">
    <property type="entry name" value="SF1_C_Upf1"/>
    <property type="match status" value="1"/>
</dbReference>
<dbReference type="InterPro" id="IPR041679">
    <property type="entry name" value="DNA2/NAM7-like_C"/>
</dbReference>
<dbReference type="Gene3D" id="3.40.50.300">
    <property type="entry name" value="P-loop containing nucleotide triphosphate hydrolases"/>
    <property type="match status" value="3"/>
</dbReference>
<dbReference type="SUPFAM" id="SSF52540">
    <property type="entry name" value="P-loop containing nucleoside triphosphate hydrolases"/>
    <property type="match status" value="1"/>
</dbReference>
<proteinExistence type="inferred from homology"/>
<dbReference type="HOGENOM" id="CLU_320753_0_0_9"/>
<dbReference type="KEGG" id="dau:Daud_1672"/>
<evidence type="ECO:0000313" key="8">
    <source>
        <dbReference type="EMBL" id="ACA60173.1"/>
    </source>
</evidence>
<reference evidence="9" key="1">
    <citation type="submission" date="2007-10" db="EMBL/GenBank/DDBJ databases">
        <title>Complete sequence of chromosome of Desulforudis audaxviator MP104C.</title>
        <authorList>
            <person name="Copeland A."/>
            <person name="Lucas S."/>
            <person name="Lapidus A."/>
            <person name="Barry K."/>
            <person name="Glavina del Rio T."/>
            <person name="Dalin E."/>
            <person name="Tice H."/>
            <person name="Bruce D."/>
            <person name="Pitluck S."/>
            <person name="Lowry S.R."/>
            <person name="Larimer F."/>
            <person name="Land M.L."/>
            <person name="Hauser L."/>
            <person name="Kyrpides N."/>
            <person name="Ivanova N.N."/>
            <person name="Richardson P."/>
        </authorList>
    </citation>
    <scope>NUCLEOTIDE SEQUENCE [LARGE SCALE GENOMIC DNA]</scope>
    <source>
        <strain evidence="9">MP104C</strain>
    </source>
</reference>
<keyword evidence="9" id="KW-1185">Reference proteome</keyword>
<dbReference type="OrthoDB" id="9757917at2"/>
<gene>
    <name evidence="8" type="ordered locus">Daud_1672</name>
</gene>
<dbReference type="InterPro" id="IPR050534">
    <property type="entry name" value="Coronavir_polyprotein_1ab"/>
</dbReference>
<dbReference type="eggNOG" id="COG0507">
    <property type="taxonomic scope" value="Bacteria"/>
</dbReference>
<dbReference type="STRING" id="477974.Daud_1672"/>
<dbReference type="Pfam" id="PF13087">
    <property type="entry name" value="AAA_12"/>
    <property type="match status" value="1"/>
</dbReference>
<dbReference type="RefSeq" id="WP_012302754.1">
    <property type="nucleotide sequence ID" value="NC_010424.1"/>
</dbReference>
<dbReference type="PANTHER" id="PTHR43788">
    <property type="entry name" value="DNA2/NAM7 HELICASE FAMILY MEMBER"/>
    <property type="match status" value="1"/>
</dbReference>
<organism evidence="8 9">
    <name type="scientific">Desulforudis audaxviator (strain MP104C)</name>
    <dbReference type="NCBI Taxonomy" id="477974"/>
    <lineage>
        <taxon>Bacteria</taxon>
        <taxon>Bacillati</taxon>
        <taxon>Bacillota</taxon>
        <taxon>Clostridia</taxon>
        <taxon>Thermoanaerobacterales</taxon>
        <taxon>Candidatus Desulforudaceae</taxon>
        <taxon>Candidatus Desulforudis</taxon>
    </lineage>
</organism>
<name>B1I5A4_DESAP</name>
<dbReference type="EMBL" id="CP000860">
    <property type="protein sequence ID" value="ACA60173.1"/>
    <property type="molecule type" value="Genomic_DNA"/>
</dbReference>
<evidence type="ECO:0000256" key="1">
    <source>
        <dbReference type="ARBA" id="ARBA00007913"/>
    </source>
</evidence>
<feature type="domain" description="DNA2/NAM7 helicase helicase" evidence="6">
    <location>
        <begin position="264"/>
        <end position="346"/>
    </location>
</feature>
<dbReference type="GO" id="GO:0043139">
    <property type="term" value="F:5'-3' DNA helicase activity"/>
    <property type="evidence" value="ECO:0007669"/>
    <property type="project" value="TreeGrafter"/>
</dbReference>
<keyword evidence="5" id="KW-0067">ATP-binding</keyword>
<evidence type="ECO:0000256" key="4">
    <source>
        <dbReference type="ARBA" id="ARBA00022806"/>
    </source>
</evidence>
<dbReference type="InterPro" id="IPR027417">
    <property type="entry name" value="P-loop_NTPase"/>
</dbReference>
<dbReference type="eggNOG" id="COG1112">
    <property type="taxonomic scope" value="Bacteria"/>
</dbReference>